<feature type="non-terminal residue" evidence="3">
    <location>
        <position position="674"/>
    </location>
</feature>
<reference evidence="3" key="1">
    <citation type="journal article" date="2014" name="PLoS ONE">
        <title>Transcriptome-Based Identification of ABC Transporters in the Western Tarnished Plant Bug Lygus hesperus.</title>
        <authorList>
            <person name="Hull J.J."/>
            <person name="Chaney K."/>
            <person name="Geib S.M."/>
            <person name="Fabrick J.A."/>
            <person name="Brent C.S."/>
            <person name="Walsh D."/>
            <person name="Lavine L.C."/>
        </authorList>
    </citation>
    <scope>NUCLEOTIDE SEQUENCE</scope>
</reference>
<evidence type="ECO:0000313" key="3">
    <source>
        <dbReference type="EMBL" id="JAG19115.1"/>
    </source>
</evidence>
<feature type="compositionally biased region" description="Acidic residues" evidence="1">
    <location>
        <begin position="82"/>
        <end position="91"/>
    </location>
</feature>
<sequence length="674" mass="74073">MSGCPRFKQNAWKKEFCSNCYRPKEEHKSKKAQKEPPIIILKPAAQGILSLGSKKSSKKKKKCVRFTKEESEVIGFGGLEASDSEEEDDFEFEKSEQPTPLERENAGEEEKALERLTKCNTDFNSSLKNLCGVGEPPKAVSTSTPTQLGKQQKQTLQVTIQPFSSTSIAASRKSHLNKLLEEEDPKPAILNGSPKEILKTPKEMDRNGVKEDSNIDRDKETSTTKLELKEELQNMPNIKTIVIEPKKEERGTPEGRKTHIQRGSIVTKAHEQAKNKLCVQNVQKSEKSSSEENEDYEDIKTIIITGMNVEEKNEKNLKESIEEQVEVESTKLKIEQEEVTVKVLKLLNGQNGPPESREMAGEPDGKADSDEHEHQETPIAPPPRSSFLHRDNMNAPEKPPKPAIYSSTTDLKSKPIYQTPPEIKPPPRPTSLLNLTTSDKKEPILNGSTTPDVKMSILNGSTPDFKTILNDTSPDLKKTSLLNGISPELKKTSLLNGSSPELKKTSIQNGSSPDLKQTLILNGSSPDLKKTSFLNGSSPDLKEPILNGSSPELKKSLLNGSTPDINKSSVNGVSSEQQKKSFFHGTPKKPPKTSPLHGLSDVIVSHQVPSPRSPSSPDGKSVKSLVMTSEVKTSRATSMFNSLSSEIRSFKSFLSSPTEGKHSKGSAPGLPPTP</sequence>
<feature type="region of interest" description="Disordered" evidence="1">
    <location>
        <begin position="653"/>
        <end position="674"/>
    </location>
</feature>
<feature type="region of interest" description="Disordered" evidence="1">
    <location>
        <begin position="490"/>
        <end position="626"/>
    </location>
</feature>
<dbReference type="EMBL" id="GBHO01024489">
    <property type="protein sequence ID" value="JAG19115.1"/>
    <property type="molecule type" value="Transcribed_RNA"/>
</dbReference>
<feature type="compositionally biased region" description="Basic and acidic residues" evidence="1">
    <location>
        <begin position="244"/>
        <end position="257"/>
    </location>
</feature>
<evidence type="ECO:0000313" key="2">
    <source>
        <dbReference type="EMBL" id="JAG19112.1"/>
    </source>
</evidence>
<feature type="region of interest" description="Disordered" evidence="1">
    <location>
        <begin position="345"/>
        <end position="458"/>
    </location>
</feature>
<feature type="region of interest" description="Disordered" evidence="1">
    <location>
        <begin position="75"/>
        <end position="111"/>
    </location>
</feature>
<feature type="compositionally biased region" description="Basic and acidic residues" evidence="1">
    <location>
        <begin position="92"/>
        <end position="111"/>
    </location>
</feature>
<feature type="compositionally biased region" description="Polar residues" evidence="1">
    <location>
        <begin position="558"/>
        <end position="576"/>
    </location>
</feature>
<feature type="compositionally biased region" description="Basic and acidic residues" evidence="1">
    <location>
        <begin position="355"/>
        <end position="376"/>
    </location>
</feature>
<dbReference type="AlphaFoldDB" id="A0A0A9XPX3"/>
<organism evidence="3">
    <name type="scientific">Lygus hesperus</name>
    <name type="common">Western plant bug</name>
    <dbReference type="NCBI Taxonomy" id="30085"/>
    <lineage>
        <taxon>Eukaryota</taxon>
        <taxon>Metazoa</taxon>
        <taxon>Ecdysozoa</taxon>
        <taxon>Arthropoda</taxon>
        <taxon>Hexapoda</taxon>
        <taxon>Insecta</taxon>
        <taxon>Pterygota</taxon>
        <taxon>Neoptera</taxon>
        <taxon>Paraneoptera</taxon>
        <taxon>Hemiptera</taxon>
        <taxon>Heteroptera</taxon>
        <taxon>Panheteroptera</taxon>
        <taxon>Cimicomorpha</taxon>
        <taxon>Miridae</taxon>
        <taxon>Mirini</taxon>
        <taxon>Lygus</taxon>
    </lineage>
</organism>
<name>A0A0A9XPX3_LYGHE</name>
<evidence type="ECO:0000256" key="1">
    <source>
        <dbReference type="SAM" id="MobiDB-lite"/>
    </source>
</evidence>
<accession>A0A0A9XPX3</accession>
<protein>
    <submittedName>
        <fullName evidence="3">Putative threonine-rich GPI-anchored glycoprotein PJ4664.02</fullName>
    </submittedName>
</protein>
<dbReference type="EMBL" id="GBHO01024492">
    <property type="protein sequence ID" value="JAG19112.1"/>
    <property type="molecule type" value="Transcribed_RNA"/>
</dbReference>
<feature type="compositionally biased region" description="Basic and acidic residues" evidence="1">
    <location>
        <begin position="196"/>
        <end position="232"/>
    </location>
</feature>
<gene>
    <name evidence="3" type="ORF">CM83_97140</name>
    <name evidence="2" type="ORF">CM83_97146</name>
</gene>
<proteinExistence type="predicted"/>
<feature type="compositionally biased region" description="Polar residues" evidence="1">
    <location>
        <begin position="493"/>
        <end position="525"/>
    </location>
</feature>
<reference evidence="3" key="2">
    <citation type="submission" date="2014-07" db="EMBL/GenBank/DDBJ databases">
        <authorList>
            <person name="Hull J."/>
        </authorList>
    </citation>
    <scope>NUCLEOTIDE SEQUENCE</scope>
</reference>
<feature type="region of interest" description="Disordered" evidence="1">
    <location>
        <begin position="180"/>
        <end position="271"/>
    </location>
</feature>
<feature type="compositionally biased region" description="Polar residues" evidence="1">
    <location>
        <begin position="607"/>
        <end position="618"/>
    </location>
</feature>